<dbReference type="InterPro" id="IPR002110">
    <property type="entry name" value="Ankyrin_rpt"/>
</dbReference>
<organism evidence="3 4">
    <name type="scientific">Rubripirellula tenax</name>
    <dbReference type="NCBI Taxonomy" id="2528015"/>
    <lineage>
        <taxon>Bacteria</taxon>
        <taxon>Pseudomonadati</taxon>
        <taxon>Planctomycetota</taxon>
        <taxon>Planctomycetia</taxon>
        <taxon>Pirellulales</taxon>
        <taxon>Pirellulaceae</taxon>
        <taxon>Rubripirellula</taxon>
    </lineage>
</organism>
<evidence type="ECO:0000313" key="4">
    <source>
        <dbReference type="Proteomes" id="UP000318288"/>
    </source>
</evidence>
<gene>
    <name evidence="3" type="ORF">Poly51_15060</name>
</gene>
<dbReference type="Pfam" id="PF10077">
    <property type="entry name" value="DUF2314"/>
    <property type="match status" value="1"/>
</dbReference>
<dbReference type="PROSITE" id="PS50088">
    <property type="entry name" value="ANK_REPEAT"/>
    <property type="match status" value="1"/>
</dbReference>
<reference evidence="3 4" key="1">
    <citation type="submission" date="2019-02" db="EMBL/GenBank/DDBJ databases">
        <title>Deep-cultivation of Planctomycetes and their phenomic and genomic characterization uncovers novel biology.</title>
        <authorList>
            <person name="Wiegand S."/>
            <person name="Jogler M."/>
            <person name="Boedeker C."/>
            <person name="Pinto D."/>
            <person name="Vollmers J."/>
            <person name="Rivas-Marin E."/>
            <person name="Kohn T."/>
            <person name="Peeters S.H."/>
            <person name="Heuer A."/>
            <person name="Rast P."/>
            <person name="Oberbeckmann S."/>
            <person name="Bunk B."/>
            <person name="Jeske O."/>
            <person name="Meyerdierks A."/>
            <person name="Storesund J.E."/>
            <person name="Kallscheuer N."/>
            <person name="Luecker S."/>
            <person name="Lage O.M."/>
            <person name="Pohl T."/>
            <person name="Merkel B.J."/>
            <person name="Hornburger P."/>
            <person name="Mueller R.-W."/>
            <person name="Bruemmer F."/>
            <person name="Labrenz M."/>
            <person name="Spormann A.M."/>
            <person name="Op Den Camp H."/>
            <person name="Overmann J."/>
            <person name="Amann R."/>
            <person name="Jetten M.S.M."/>
            <person name="Mascher T."/>
            <person name="Medema M.H."/>
            <person name="Devos D.P."/>
            <person name="Kaster A.-K."/>
            <person name="Ovreas L."/>
            <person name="Rohde M."/>
            <person name="Galperin M.Y."/>
            <person name="Jogler C."/>
        </authorList>
    </citation>
    <scope>NUCLEOTIDE SEQUENCE [LARGE SCALE GENOMIC DNA]</scope>
    <source>
        <strain evidence="3 4">Poly51</strain>
    </source>
</reference>
<feature type="domain" description="DUF2314" evidence="2">
    <location>
        <begin position="13"/>
        <end position="150"/>
    </location>
</feature>
<evidence type="ECO:0000256" key="1">
    <source>
        <dbReference type="PROSITE-ProRule" id="PRU00023"/>
    </source>
</evidence>
<protein>
    <recommendedName>
        <fullName evidence="2">DUF2314 domain-containing protein</fullName>
    </recommendedName>
</protein>
<dbReference type="RefSeq" id="WP_246114322.1">
    <property type="nucleotide sequence ID" value="NZ_SJPW01000002.1"/>
</dbReference>
<evidence type="ECO:0000259" key="2">
    <source>
        <dbReference type="Pfam" id="PF10077"/>
    </source>
</evidence>
<feature type="repeat" description="ANK" evidence="1">
    <location>
        <begin position="222"/>
        <end position="254"/>
    </location>
</feature>
<dbReference type="InterPro" id="IPR018756">
    <property type="entry name" value="DUF2314"/>
</dbReference>
<dbReference type="InterPro" id="IPR036770">
    <property type="entry name" value="Ankyrin_rpt-contain_sf"/>
</dbReference>
<dbReference type="SUPFAM" id="SSF48403">
    <property type="entry name" value="Ankyrin repeat"/>
    <property type="match status" value="1"/>
</dbReference>
<sequence length="282" mass="31316">MSSSPVFLNPEDDKEMEAAWKQARQSFRFFWRELAWEYRRIIPGLDVACVKVAFRDPPGQTPSDAPSVEHMWINDVQFDGDLVTGTLINSPNWLKSVAEGDAIAVKPSQVSDWMYAIHSIAYGGHTVNLMRRRMKSGERKEHDSAWGLDFGDPEMLRLVPPDYIGQPALKTGFIQRIFGSKQVTQTVAEVGKHEHPMSENMGSSFDQSLTEDPSLVTFADDRGFTFLHQLSLAGSQKGVAVMLRHGADPNAVANNTMTPLRLAKSLGWKRVVNELEAAGATG</sequence>
<dbReference type="Gene3D" id="1.25.40.20">
    <property type="entry name" value="Ankyrin repeat-containing domain"/>
    <property type="match status" value="1"/>
</dbReference>
<name>A0A5C6FF28_9BACT</name>
<dbReference type="AlphaFoldDB" id="A0A5C6FF28"/>
<proteinExistence type="predicted"/>
<comment type="caution">
    <text evidence="3">The sequence shown here is derived from an EMBL/GenBank/DDBJ whole genome shotgun (WGS) entry which is preliminary data.</text>
</comment>
<keyword evidence="4" id="KW-1185">Reference proteome</keyword>
<evidence type="ECO:0000313" key="3">
    <source>
        <dbReference type="EMBL" id="TWU58726.1"/>
    </source>
</evidence>
<dbReference type="EMBL" id="SJPW01000002">
    <property type="protein sequence ID" value="TWU58726.1"/>
    <property type="molecule type" value="Genomic_DNA"/>
</dbReference>
<accession>A0A5C6FF28</accession>
<dbReference type="Proteomes" id="UP000318288">
    <property type="component" value="Unassembled WGS sequence"/>
</dbReference>
<keyword evidence="1" id="KW-0040">ANK repeat</keyword>